<dbReference type="Proteomes" id="UP000322917">
    <property type="component" value="Unassembled WGS sequence"/>
</dbReference>
<dbReference type="InterPro" id="IPR011049">
    <property type="entry name" value="Serralysin-like_metalloprot_C"/>
</dbReference>
<dbReference type="Gene3D" id="2.150.10.10">
    <property type="entry name" value="Serralysin-like metalloprotease, C-terminal"/>
    <property type="match status" value="4"/>
</dbReference>
<evidence type="ECO:0000259" key="3">
    <source>
        <dbReference type="Pfam" id="PF06594"/>
    </source>
</evidence>
<evidence type="ECO:0000256" key="1">
    <source>
        <dbReference type="ARBA" id="ARBA00004613"/>
    </source>
</evidence>
<dbReference type="GO" id="GO:0005509">
    <property type="term" value="F:calcium ion binding"/>
    <property type="evidence" value="ECO:0007669"/>
    <property type="project" value="InterPro"/>
</dbReference>
<dbReference type="InterPro" id="IPR001343">
    <property type="entry name" value="Hemolysn_Ca-bd"/>
</dbReference>
<keyword evidence="2" id="KW-0964">Secreted</keyword>
<proteinExistence type="predicted"/>
<name>A0A1M6NV50_9FIRM</name>
<organism evidence="4 5">
    <name type="scientific">Propionispora hippei DSM 15287</name>
    <dbReference type="NCBI Taxonomy" id="1123003"/>
    <lineage>
        <taxon>Bacteria</taxon>
        <taxon>Bacillati</taxon>
        <taxon>Bacillota</taxon>
        <taxon>Negativicutes</taxon>
        <taxon>Selenomonadales</taxon>
        <taxon>Sporomusaceae</taxon>
        <taxon>Propionispora</taxon>
    </lineage>
</organism>
<sequence length="418" mass="41940">ETLILSGSANINGTGNTLDNMITGNSGNNVLTGGAGNDTLDGGLGADTLYGGAGNDLYLVDYTGDAVIENANEGLDTVQSSISYTLGANVENLRLMGITSINGNGNTLNNVLAGNNGNNILDGSTGMDTLIGGLGNDTYIVDNIGDVVIENTNEGADTVQASIIYTLGANIENLILSSSANLNGTGNALDNLITGNSGSNLLTGGAGNDTLDGGSGADLLYGSTGNDTYIVDNAGDVVTENANEGTDTVQSIITYILGSNVENLILSSSANLNGTGNALDNLIAGNSGNNILTGGAGNDTLNGGAGADSLYGGAGNDVLCGGTGDDTYLYGIGSGNDSIDDYDPSGGSNTLQFQNLVMASVTFTQNGNDLVCTLTQTGENICVSNWTVGTSYQIAQFQFTDGTLNAVQVNQKIGSMAG</sequence>
<dbReference type="SUPFAM" id="SSF51120">
    <property type="entry name" value="beta-Roll"/>
    <property type="match status" value="4"/>
</dbReference>
<dbReference type="EMBL" id="FQZD01000059">
    <property type="protein sequence ID" value="SHJ99494.1"/>
    <property type="molecule type" value="Genomic_DNA"/>
</dbReference>
<protein>
    <submittedName>
        <fullName evidence="4">Hemolysin-type calcium-binding repeat-containing protein</fullName>
    </submittedName>
</protein>
<dbReference type="PROSITE" id="PS00330">
    <property type="entry name" value="HEMOLYSIN_CALCIUM"/>
    <property type="match status" value="3"/>
</dbReference>
<dbReference type="InterPro" id="IPR018511">
    <property type="entry name" value="Hemolysin-typ_Ca-bd_CS"/>
</dbReference>
<feature type="non-terminal residue" evidence="4">
    <location>
        <position position="1"/>
    </location>
</feature>
<dbReference type="OrthoDB" id="1818951at2"/>
<dbReference type="InterPro" id="IPR050557">
    <property type="entry name" value="RTX_toxin/Mannuronan_C5-epim"/>
</dbReference>
<dbReference type="PRINTS" id="PR00313">
    <property type="entry name" value="CABNDNGRPT"/>
</dbReference>
<accession>A0A1M6NV50</accession>
<dbReference type="AlphaFoldDB" id="A0A1M6NV50"/>
<dbReference type="RefSeq" id="WP_149736416.1">
    <property type="nucleotide sequence ID" value="NZ_FQZD01000059.1"/>
</dbReference>
<keyword evidence="5" id="KW-1185">Reference proteome</keyword>
<evidence type="ECO:0000256" key="2">
    <source>
        <dbReference type="ARBA" id="ARBA00022525"/>
    </source>
</evidence>
<comment type="subcellular location">
    <subcellularLocation>
        <location evidence="1">Secreted</location>
    </subcellularLocation>
</comment>
<dbReference type="InterPro" id="IPR010566">
    <property type="entry name" value="Haemolys_ca-bd"/>
</dbReference>
<dbReference type="Pfam" id="PF00353">
    <property type="entry name" value="HemolysinCabind"/>
    <property type="match status" value="4"/>
</dbReference>
<reference evidence="4 5" key="1">
    <citation type="submission" date="2016-11" db="EMBL/GenBank/DDBJ databases">
        <authorList>
            <person name="Varghese N."/>
            <person name="Submissions S."/>
        </authorList>
    </citation>
    <scope>NUCLEOTIDE SEQUENCE [LARGE SCALE GENOMIC DNA]</scope>
    <source>
        <strain evidence="4 5">DSM 15287</strain>
    </source>
</reference>
<evidence type="ECO:0000313" key="5">
    <source>
        <dbReference type="Proteomes" id="UP000322917"/>
    </source>
</evidence>
<evidence type="ECO:0000313" key="4">
    <source>
        <dbReference type="EMBL" id="SHJ99494.1"/>
    </source>
</evidence>
<dbReference type="GO" id="GO:0005576">
    <property type="term" value="C:extracellular region"/>
    <property type="evidence" value="ECO:0007669"/>
    <property type="project" value="UniProtKB-SubCell"/>
</dbReference>
<feature type="domain" description="Haemolysin-type calcium binding-related" evidence="3">
    <location>
        <begin position="369"/>
        <end position="403"/>
    </location>
</feature>
<gene>
    <name evidence="4" type="ORF">SAMN02745170_03874</name>
</gene>
<dbReference type="PANTHER" id="PTHR38340:SF1">
    <property type="entry name" value="S-LAYER PROTEIN"/>
    <property type="match status" value="1"/>
</dbReference>
<dbReference type="Pfam" id="PF06594">
    <property type="entry name" value="HCBP_related"/>
    <property type="match status" value="1"/>
</dbReference>
<dbReference type="PANTHER" id="PTHR38340">
    <property type="entry name" value="S-LAYER PROTEIN"/>
    <property type="match status" value="1"/>
</dbReference>